<evidence type="ECO:0000313" key="2">
    <source>
        <dbReference type="Proteomes" id="UP000070069"/>
    </source>
</evidence>
<dbReference type="Proteomes" id="UP000070069">
    <property type="component" value="Unassembled WGS sequence"/>
</dbReference>
<proteinExistence type="predicted"/>
<dbReference type="AlphaFoldDB" id="A0A139JR32"/>
<accession>A0A139JR32</accession>
<gene>
    <name evidence="1" type="ORF">AXA84_0064</name>
</gene>
<reference evidence="1 2" key="1">
    <citation type="submission" date="2016-02" db="EMBL/GenBank/DDBJ databases">
        <title>A draft genome sequence of Candidatus Phytoplasma oryzae strain Mbita1, the causative agent of Napier Grass stunt disease in Kenya.</title>
        <authorList>
            <person name="Fischer A."/>
            <person name="Santa-Cruz I."/>
            <person name="Wambua L."/>
            <person name="Olds C."/>
            <person name="Midega C."/>
            <person name="Dickinson M."/>
            <person name="Kawicha P."/>
            <person name="Khan Z."/>
            <person name="Masiga D."/>
            <person name="Jores J."/>
            <person name="Bernd S."/>
        </authorList>
    </citation>
    <scope>NUCLEOTIDE SEQUENCE [LARGE SCALE GENOMIC DNA]</scope>
    <source>
        <strain evidence="1">Mbita1</strain>
    </source>
</reference>
<evidence type="ECO:0000313" key="1">
    <source>
        <dbReference type="EMBL" id="KXT29419.1"/>
    </source>
</evidence>
<protein>
    <submittedName>
        <fullName evidence="1">Uncharacterized protein</fullName>
    </submittedName>
</protein>
<name>A0A139JR32_9MOLU</name>
<organism evidence="1 2">
    <name type="scientific">Candidatus Phytoplasma oryzae</name>
    <dbReference type="NCBI Taxonomy" id="203274"/>
    <lineage>
        <taxon>Bacteria</taxon>
        <taxon>Bacillati</taxon>
        <taxon>Mycoplasmatota</taxon>
        <taxon>Mollicutes</taxon>
        <taxon>Acholeplasmatales</taxon>
        <taxon>Acholeplasmataceae</taxon>
        <taxon>Candidatus Phytoplasma</taxon>
        <taxon>16SrXI (Rice yellow dwarf group)</taxon>
    </lineage>
</organism>
<comment type="caution">
    <text evidence="1">The sequence shown here is derived from an EMBL/GenBank/DDBJ whole genome shotgun (WGS) entry which is preliminary data.</text>
</comment>
<dbReference type="EMBL" id="LTBM01000001">
    <property type="protein sequence ID" value="KXT29419.1"/>
    <property type="molecule type" value="Genomic_DNA"/>
</dbReference>
<sequence length="184" mass="22670">MVWKKNNMRIIPYELYKYTPNLSLCALRKEFGMYDYCLNNRINNRAMQPFLNLGRNYFNLSFIKWVEEMKKRNHYINNFHLFYSANNTYNEINTDFFLILECCIQWEIKCFVPYKSSFSWYKIAKENLISSHFSFLINNFNLKIYKILLIWYKSEFMKINKNGFFKPKKLNMLQVIEYFDKSLR</sequence>
<dbReference type="PATRIC" id="fig|203274.3.peg.63"/>